<dbReference type="Pfam" id="PF04717">
    <property type="entry name" value="Phage_base_V"/>
    <property type="match status" value="1"/>
</dbReference>
<reference evidence="2 3" key="1">
    <citation type="journal article" date="2019" name="Int. J. Syst. Evol. Microbiol.">
        <title>The Global Catalogue of Microorganisms (GCM) 10K type strain sequencing project: providing services to taxonomists for standard genome sequencing and annotation.</title>
        <authorList>
            <consortium name="The Broad Institute Genomics Platform"/>
            <consortium name="The Broad Institute Genome Sequencing Center for Infectious Disease"/>
            <person name="Wu L."/>
            <person name="Ma J."/>
        </authorList>
    </citation>
    <scope>NUCLEOTIDE SEQUENCE [LARGE SCALE GENOMIC DNA]</scope>
    <source>
        <strain evidence="2 3">JCM 14902</strain>
    </source>
</reference>
<evidence type="ECO:0000313" key="3">
    <source>
        <dbReference type="Proteomes" id="UP001500326"/>
    </source>
</evidence>
<name>A0ABN2SCN2_9MICO</name>
<evidence type="ECO:0000313" key="2">
    <source>
        <dbReference type="EMBL" id="GAA1984196.1"/>
    </source>
</evidence>
<comment type="caution">
    <text evidence="2">The sequence shown here is derived from an EMBL/GenBank/DDBJ whole genome shotgun (WGS) entry which is preliminary data.</text>
</comment>
<dbReference type="Gene3D" id="2.40.50.230">
    <property type="entry name" value="Gp5 N-terminal domain"/>
    <property type="match status" value="1"/>
</dbReference>
<evidence type="ECO:0000259" key="1">
    <source>
        <dbReference type="Pfam" id="PF04717"/>
    </source>
</evidence>
<dbReference type="InterPro" id="IPR037026">
    <property type="entry name" value="Vgr_OB-fold_dom_sf"/>
</dbReference>
<organism evidence="2 3">
    <name type="scientific">Microbacterium pumilum</name>
    <dbReference type="NCBI Taxonomy" id="344165"/>
    <lineage>
        <taxon>Bacteria</taxon>
        <taxon>Bacillati</taxon>
        <taxon>Actinomycetota</taxon>
        <taxon>Actinomycetes</taxon>
        <taxon>Micrococcales</taxon>
        <taxon>Microbacteriaceae</taxon>
        <taxon>Microbacterium</taxon>
    </lineage>
</organism>
<proteinExistence type="predicted"/>
<dbReference type="InterPro" id="IPR006531">
    <property type="entry name" value="Gp5/Vgr_OB"/>
</dbReference>
<dbReference type="SUPFAM" id="SSF69255">
    <property type="entry name" value="gp5 N-terminal domain-like"/>
    <property type="match status" value="1"/>
</dbReference>
<dbReference type="RefSeq" id="WP_344060644.1">
    <property type="nucleotide sequence ID" value="NZ_BAAAOH010000001.1"/>
</dbReference>
<accession>A0ABN2SCN2</accession>
<gene>
    <name evidence="2" type="ORF">GCM10009777_17650</name>
</gene>
<sequence length="77" mass="8092">MSLHRGIVIDVEDPAGQGRVNIEVPSVSTETLWALVVAPLAAGGLELPEVGTGVWVEFEGDDWSSPVVLGVIPRTIS</sequence>
<dbReference type="Proteomes" id="UP001500326">
    <property type="component" value="Unassembled WGS sequence"/>
</dbReference>
<feature type="domain" description="Gp5/Type VI secretion system Vgr protein OB-fold" evidence="1">
    <location>
        <begin position="5"/>
        <end position="71"/>
    </location>
</feature>
<keyword evidence="3" id="KW-1185">Reference proteome</keyword>
<dbReference type="EMBL" id="BAAAOH010000001">
    <property type="protein sequence ID" value="GAA1984196.1"/>
    <property type="molecule type" value="Genomic_DNA"/>
</dbReference>
<protein>
    <recommendedName>
        <fullName evidence="1">Gp5/Type VI secretion system Vgr protein OB-fold domain-containing protein</fullName>
    </recommendedName>
</protein>